<reference evidence="1" key="1">
    <citation type="submission" date="2023-03" db="UniProtKB">
        <authorList>
            <consortium name="EnsemblPlants"/>
        </authorList>
    </citation>
    <scope>IDENTIFICATION</scope>
</reference>
<gene>
    <name evidence="1" type="primary">103497187</name>
</gene>
<sequence length="100" mass="11176">MADSELFPLMFFHAHLVQCIMLNGMDRWNASFLLELSAFGAIAEPSTKSLGIISTYLFSFEAIPNVRTKGRASVHVANILNHLQREEPVNSNDVNVELEV</sequence>
<dbReference type="EnsemblPlants" id="MELO3C035290.2.1">
    <property type="protein sequence ID" value="MELO3C035290.2.1"/>
    <property type="gene ID" value="MELO3C035290.2"/>
</dbReference>
<evidence type="ECO:0000313" key="1">
    <source>
        <dbReference type="EnsemblPlants" id="MELO3C035290.2.1"/>
    </source>
</evidence>
<name>A0A1S4E1K7_CUCME</name>
<protein>
    <submittedName>
        <fullName evidence="1">Uncharacterized protein</fullName>
    </submittedName>
</protein>
<proteinExistence type="predicted"/>
<dbReference type="AlphaFoldDB" id="A0A1S4E1K7"/>
<dbReference type="Gramene" id="MELO3C035290.2.1">
    <property type="protein sequence ID" value="MELO3C035290.2.1"/>
    <property type="gene ID" value="MELO3C035290.2"/>
</dbReference>
<organism evidence="1">
    <name type="scientific">Cucumis melo</name>
    <name type="common">Muskmelon</name>
    <dbReference type="NCBI Taxonomy" id="3656"/>
    <lineage>
        <taxon>Eukaryota</taxon>
        <taxon>Viridiplantae</taxon>
        <taxon>Streptophyta</taxon>
        <taxon>Embryophyta</taxon>
        <taxon>Tracheophyta</taxon>
        <taxon>Spermatophyta</taxon>
        <taxon>Magnoliopsida</taxon>
        <taxon>eudicotyledons</taxon>
        <taxon>Gunneridae</taxon>
        <taxon>Pentapetalae</taxon>
        <taxon>rosids</taxon>
        <taxon>fabids</taxon>
        <taxon>Cucurbitales</taxon>
        <taxon>Cucurbitaceae</taxon>
        <taxon>Benincaseae</taxon>
        <taxon>Cucumis</taxon>
    </lineage>
</organism>
<accession>A0A1S4E1K7</accession>